<accession>A0A1J9RWI2</accession>
<feature type="transmembrane region" description="Helical" evidence="6">
    <location>
        <begin position="408"/>
        <end position="428"/>
    </location>
</feature>
<name>A0A1J9RWI2_9PEZI</name>
<dbReference type="GO" id="GO:0022857">
    <property type="term" value="F:transmembrane transporter activity"/>
    <property type="evidence" value="ECO:0007669"/>
    <property type="project" value="InterPro"/>
</dbReference>
<feature type="transmembrane region" description="Helical" evidence="6">
    <location>
        <begin position="477"/>
        <end position="498"/>
    </location>
</feature>
<feature type="domain" description="Major facilitator superfamily (MFS) profile" evidence="7">
    <location>
        <begin position="65"/>
        <end position="550"/>
    </location>
</feature>
<evidence type="ECO:0000256" key="2">
    <source>
        <dbReference type="ARBA" id="ARBA00022692"/>
    </source>
</evidence>
<feature type="transmembrane region" description="Helical" evidence="6">
    <location>
        <begin position="133"/>
        <end position="151"/>
    </location>
</feature>
<evidence type="ECO:0000256" key="3">
    <source>
        <dbReference type="ARBA" id="ARBA00022989"/>
    </source>
</evidence>
<feature type="transmembrane region" description="Helical" evidence="6">
    <location>
        <begin position="367"/>
        <end position="387"/>
    </location>
</feature>
<dbReference type="EMBL" id="MNUE01000040">
    <property type="protein sequence ID" value="OJD32196.1"/>
    <property type="molecule type" value="Genomic_DNA"/>
</dbReference>
<dbReference type="GeneID" id="31015709"/>
<evidence type="ECO:0000313" key="9">
    <source>
        <dbReference type="Proteomes" id="UP000183809"/>
    </source>
</evidence>
<feature type="transmembrane region" description="Helical" evidence="6">
    <location>
        <begin position="440"/>
        <end position="465"/>
    </location>
</feature>
<comment type="caution">
    <text evidence="8">The sequence shown here is derived from an EMBL/GenBank/DDBJ whole genome shotgun (WGS) entry which is preliminary data.</text>
</comment>
<evidence type="ECO:0000256" key="4">
    <source>
        <dbReference type="ARBA" id="ARBA00023136"/>
    </source>
</evidence>
<feature type="transmembrane region" description="Helical" evidence="6">
    <location>
        <begin position="64"/>
        <end position="85"/>
    </location>
</feature>
<dbReference type="InterPro" id="IPR011701">
    <property type="entry name" value="MFS"/>
</dbReference>
<dbReference type="PANTHER" id="PTHR23502">
    <property type="entry name" value="MAJOR FACILITATOR SUPERFAMILY"/>
    <property type="match status" value="1"/>
</dbReference>
<feature type="transmembrane region" description="Helical" evidence="6">
    <location>
        <begin position="196"/>
        <end position="215"/>
    </location>
</feature>
<dbReference type="InterPro" id="IPR036259">
    <property type="entry name" value="MFS_trans_sf"/>
</dbReference>
<dbReference type="GO" id="GO:0005886">
    <property type="term" value="C:plasma membrane"/>
    <property type="evidence" value="ECO:0007669"/>
    <property type="project" value="TreeGrafter"/>
</dbReference>
<feature type="transmembrane region" description="Helical" evidence="6">
    <location>
        <begin position="105"/>
        <end position="124"/>
    </location>
</feature>
<feature type="transmembrane region" description="Helical" evidence="6">
    <location>
        <begin position="320"/>
        <end position="347"/>
    </location>
</feature>
<feature type="transmembrane region" description="Helical" evidence="6">
    <location>
        <begin position="221"/>
        <end position="241"/>
    </location>
</feature>
<keyword evidence="2 6" id="KW-0812">Transmembrane</keyword>
<dbReference type="PROSITE" id="PS50850">
    <property type="entry name" value="MFS"/>
    <property type="match status" value="1"/>
</dbReference>
<dbReference type="AlphaFoldDB" id="A0A1J9RWI2"/>
<feature type="region of interest" description="Disordered" evidence="5">
    <location>
        <begin position="251"/>
        <end position="275"/>
    </location>
</feature>
<comment type="subcellular location">
    <subcellularLocation>
        <location evidence="1">Membrane</location>
        <topology evidence="1">Multi-pass membrane protein</topology>
    </subcellularLocation>
</comment>
<evidence type="ECO:0000256" key="6">
    <source>
        <dbReference type="SAM" id="Phobius"/>
    </source>
</evidence>
<sequence>MPLGVIETSVANVPGTVSLLDEGTGDTANHLKHGTGKNSHIVLVPQPSDDPNDPLNWPLWKKDVAYASVFVGTIIFAAVPAPMLAPATVVLSGILGVTLDEVAELSGYQLLLVGCFGLVVSALARKYGKRPQFVFAAVMGVVGTAVCIAAHEDYGTLLAGRLVQGFGTTAFESLSVAMLGDMYFVHERGVRTGIMVLCLTCMSSLVAIIGGPITARLGWRYMFIVHLPFAVAGALAVFFFVPETQFRRRDQDGRLPAHGPGPDAYADTEQRPDKREGNVKCLESVDVAAPRPEKSYLRSLALYNGSFTDESPIKLSIAPLVVLVNPAVFWTILDAGIIVAFYVSLSYVLAQIWSAPPYNLTPEGNGYFYVGGLIGGLIGGIGSGALCSATSRALARRNRGVHEPEFRLPAQAVAAAPLLGVGYFVFMWDVRHPTAAGAGYLLGAFCHGCVCCGVTVASGSAALYVLDAYKEQATEIFIVQMTAKNLLFYGFSTFVNSWVTEDGPAQLFKVYGVASLCIVATCIPMYVFGKLNRRWMHGFSSVQRLGAAYM</sequence>
<gene>
    <name evidence="8" type="ORF">BKCO1_4000039</name>
</gene>
<dbReference type="InterPro" id="IPR020846">
    <property type="entry name" value="MFS_dom"/>
</dbReference>
<dbReference type="PANTHER" id="PTHR23502:SF29">
    <property type="entry name" value="TRANSPORTER, PUTATIVE (AFU_ORTHOLOGUE AFUA_6G06680)-RELATED"/>
    <property type="match status" value="1"/>
</dbReference>
<evidence type="ECO:0000256" key="5">
    <source>
        <dbReference type="SAM" id="MobiDB-lite"/>
    </source>
</evidence>
<feature type="transmembrane region" description="Helical" evidence="6">
    <location>
        <begin position="510"/>
        <end position="528"/>
    </location>
</feature>
<evidence type="ECO:0000313" key="8">
    <source>
        <dbReference type="EMBL" id="OJD32196.1"/>
    </source>
</evidence>
<protein>
    <submittedName>
        <fullName evidence="8">Major facilitator superfamily</fullName>
    </submittedName>
</protein>
<reference evidence="8 9" key="1">
    <citation type="submission" date="2016-10" db="EMBL/GenBank/DDBJ databases">
        <title>Proteomics and genomics reveal pathogen-plant mechanisms compatible with a hemibiotrophic lifestyle of Diplodia corticola.</title>
        <authorList>
            <person name="Fernandes I."/>
            <person name="De Jonge R."/>
            <person name="Van De Peer Y."/>
            <person name="Devreese B."/>
            <person name="Alves A."/>
            <person name="Esteves A.C."/>
        </authorList>
    </citation>
    <scope>NUCLEOTIDE SEQUENCE [LARGE SCALE GENOMIC DNA]</scope>
    <source>
        <strain evidence="8 9">CBS 112549</strain>
    </source>
</reference>
<dbReference type="Pfam" id="PF07690">
    <property type="entry name" value="MFS_1"/>
    <property type="match status" value="1"/>
</dbReference>
<keyword evidence="9" id="KW-1185">Reference proteome</keyword>
<dbReference type="SUPFAM" id="SSF103473">
    <property type="entry name" value="MFS general substrate transporter"/>
    <property type="match status" value="1"/>
</dbReference>
<dbReference type="STRING" id="236234.A0A1J9RWI2"/>
<evidence type="ECO:0000256" key="1">
    <source>
        <dbReference type="ARBA" id="ARBA00004141"/>
    </source>
</evidence>
<proteinExistence type="predicted"/>
<dbReference type="OrthoDB" id="2585655at2759"/>
<keyword evidence="4 6" id="KW-0472">Membrane</keyword>
<organism evidence="8 9">
    <name type="scientific">Diplodia corticola</name>
    <dbReference type="NCBI Taxonomy" id="236234"/>
    <lineage>
        <taxon>Eukaryota</taxon>
        <taxon>Fungi</taxon>
        <taxon>Dikarya</taxon>
        <taxon>Ascomycota</taxon>
        <taxon>Pezizomycotina</taxon>
        <taxon>Dothideomycetes</taxon>
        <taxon>Dothideomycetes incertae sedis</taxon>
        <taxon>Botryosphaeriales</taxon>
        <taxon>Botryosphaeriaceae</taxon>
        <taxon>Diplodia</taxon>
    </lineage>
</organism>
<keyword evidence="3 6" id="KW-1133">Transmembrane helix</keyword>
<dbReference type="Gene3D" id="1.20.1250.20">
    <property type="entry name" value="MFS general substrate transporter like domains"/>
    <property type="match status" value="1"/>
</dbReference>
<feature type="transmembrane region" description="Helical" evidence="6">
    <location>
        <begin position="163"/>
        <end position="184"/>
    </location>
</feature>
<evidence type="ECO:0000259" key="7">
    <source>
        <dbReference type="PROSITE" id="PS50850"/>
    </source>
</evidence>
<dbReference type="Proteomes" id="UP000183809">
    <property type="component" value="Unassembled WGS sequence"/>
</dbReference>
<dbReference type="RefSeq" id="XP_020128456.1">
    <property type="nucleotide sequence ID" value="XM_020275448.1"/>
</dbReference>